<dbReference type="SUPFAM" id="SSF49785">
    <property type="entry name" value="Galactose-binding domain-like"/>
    <property type="match status" value="1"/>
</dbReference>
<dbReference type="InterPro" id="IPR008979">
    <property type="entry name" value="Galactose-bd-like_sf"/>
</dbReference>
<accession>W0HZ20</accession>
<dbReference type="PANTHER" id="PTHR43056:SF10">
    <property type="entry name" value="COCE_NOND FAMILY, PUTATIVE (AFU_ORTHOLOGUE AFUA_7G00600)-RELATED"/>
    <property type="match status" value="1"/>
</dbReference>
<evidence type="ECO:0000313" key="4">
    <source>
        <dbReference type="Proteomes" id="UP000019028"/>
    </source>
</evidence>
<dbReference type="InterPro" id="IPR013736">
    <property type="entry name" value="Xaa-Pro_dipept_C"/>
</dbReference>
<dbReference type="PANTHER" id="PTHR43056">
    <property type="entry name" value="PEPTIDASE S9 PROLYL OLIGOPEPTIDASE"/>
    <property type="match status" value="1"/>
</dbReference>
<dbReference type="AlphaFoldDB" id="W0HZ20"/>
<keyword evidence="4" id="KW-1185">Reference proteome</keyword>
<dbReference type="Pfam" id="PF02129">
    <property type="entry name" value="Peptidase_S15"/>
    <property type="match status" value="1"/>
</dbReference>
<dbReference type="NCBIfam" id="TIGR00976">
    <property type="entry name" value="CocE_NonD"/>
    <property type="match status" value="1"/>
</dbReference>
<organism evidence="3 4">
    <name type="scientific">Sodalis praecaptivus</name>
    <dbReference type="NCBI Taxonomy" id="1239307"/>
    <lineage>
        <taxon>Bacteria</taxon>
        <taxon>Pseudomonadati</taxon>
        <taxon>Pseudomonadota</taxon>
        <taxon>Gammaproteobacteria</taxon>
        <taxon>Enterobacterales</taxon>
        <taxon>Bruguierivoracaceae</taxon>
        <taxon>Sodalis</taxon>
    </lineage>
</organism>
<dbReference type="EMBL" id="CP006569">
    <property type="protein sequence ID" value="AHF79009.1"/>
    <property type="molecule type" value="Genomic_DNA"/>
</dbReference>
<dbReference type="InterPro" id="IPR050585">
    <property type="entry name" value="Xaa-Pro_dipeptidyl-ppase/CocE"/>
</dbReference>
<dbReference type="InterPro" id="IPR005674">
    <property type="entry name" value="CocE/Ser_esterase"/>
</dbReference>
<name>W0HZ20_9GAMM</name>
<evidence type="ECO:0000259" key="2">
    <source>
        <dbReference type="SMART" id="SM00939"/>
    </source>
</evidence>
<dbReference type="InterPro" id="IPR029058">
    <property type="entry name" value="AB_hydrolase_fold"/>
</dbReference>
<dbReference type="Pfam" id="PF08530">
    <property type="entry name" value="PepX_C"/>
    <property type="match status" value="1"/>
</dbReference>
<dbReference type="OrthoDB" id="9806163at2"/>
<evidence type="ECO:0000256" key="1">
    <source>
        <dbReference type="ARBA" id="ARBA00022801"/>
    </source>
</evidence>
<dbReference type="HOGENOM" id="CLU_015590_4_0_6"/>
<dbReference type="SUPFAM" id="SSF53474">
    <property type="entry name" value="alpha/beta-Hydrolases"/>
    <property type="match status" value="1"/>
</dbReference>
<sequence length="673" mass="74147">MSHALSTLDRSLTVPPYRQIFVPLADGTRLAARLWLPESAAPAPLVLEWIPYRQSDNTATGDAMMHGFFAAHGIAAMRIDLRGSGNSDGLLRDEYLAQEQDDAVEVIAWIARQAWCNGNVGMIGISWGGFAALQIAARRPPALKAIITCCSTDDRYSDDVHYMGGALLTDGLQWGSGLFTQLGRPLDPAHVGERWREGWLSRLAGMEPPLAHWLAHGDRDAFWRHGSVCEDYQAIECAVYAVGGWTDGYCDAILRLMHHLDAPRKGLIGPWTHVYPTWGLPGPAIDFLGECLRFWRQWLQGENTGIMDEPMLRLWQGEGLRADPRGMTLGGQWLSAPGWPASHARQDFYLDDNRLITQPSAPAAPLMIDTPMHCGMTGGEWCPLDGGGGAPEFQADQRSDDGLSQCFDTPRLTAPLTLCGKAALEVAVAFESPSALLVLRLNEVSADGHSARVTFGVHRLTRPAGVAPGEPFRVRLSFKGVAYRFSPGCRLRLALSTAYWPMVWAEPGQGPVRLWPDGAVLQLPGPGDAITLDDPAFGAPRSAPPHPHEVVSPEVTRRQVEWDVGAGIHRVVMDAQRQHTRIGELCFGSEGHEVYTIGALAESARMETHRVQRYTRPGWDIRLECDTSLAWQAGGLVLTSRYQAWENDRSVFSREWCHRFPSRHRDASNVGDS</sequence>
<dbReference type="PATRIC" id="fig|1239307.3.peg.4472"/>
<dbReference type="Gene3D" id="3.40.50.1820">
    <property type="entry name" value="alpha/beta hydrolase"/>
    <property type="match status" value="1"/>
</dbReference>
<dbReference type="Gene3D" id="2.60.120.260">
    <property type="entry name" value="Galactose-binding domain-like"/>
    <property type="match status" value="1"/>
</dbReference>
<evidence type="ECO:0000313" key="3">
    <source>
        <dbReference type="EMBL" id="AHF79009.1"/>
    </source>
</evidence>
<protein>
    <recommendedName>
        <fullName evidence="2">Xaa-Pro dipeptidyl-peptidase C-terminal domain-containing protein</fullName>
    </recommendedName>
</protein>
<dbReference type="KEGG" id="sod:Sant_4053"/>
<dbReference type="Proteomes" id="UP000019028">
    <property type="component" value="Chromosome"/>
</dbReference>
<reference evidence="3 4" key="1">
    <citation type="journal article" date="2014" name="Genome Biol. Evol.">
        <title>Genome degeneration and adaptation in a nascent stage of symbiosis.</title>
        <authorList>
            <person name="Oakeson K.F."/>
            <person name="Gil R."/>
            <person name="Clayton A.L."/>
            <person name="Dunn D.M."/>
            <person name="von Niederhausern A.C."/>
            <person name="Hamil C."/>
            <person name="Aoyagi A."/>
            <person name="Duval B."/>
            <person name="Baca A."/>
            <person name="Silva F.J."/>
            <person name="Vallier A."/>
            <person name="Jackson D.G."/>
            <person name="Latorre A."/>
            <person name="Weiss R.B."/>
            <person name="Heddi A."/>
            <person name="Moya A."/>
            <person name="Dale C."/>
        </authorList>
    </citation>
    <scope>NUCLEOTIDE SEQUENCE [LARGE SCALE GENOMIC DNA]</scope>
    <source>
        <strain evidence="3 4">HS1</strain>
    </source>
</reference>
<dbReference type="Gene3D" id="1.10.3020.10">
    <property type="entry name" value="alpha-amino acid ester hydrolase ( Helical cap domain)"/>
    <property type="match status" value="1"/>
</dbReference>
<dbReference type="GO" id="GO:0008239">
    <property type="term" value="F:dipeptidyl-peptidase activity"/>
    <property type="evidence" value="ECO:0007669"/>
    <property type="project" value="InterPro"/>
</dbReference>
<dbReference type="InterPro" id="IPR000383">
    <property type="entry name" value="Xaa-Pro-like_dom"/>
</dbReference>
<dbReference type="RefSeq" id="WP_025424129.1">
    <property type="nucleotide sequence ID" value="NZ_CP006569.1"/>
</dbReference>
<feature type="domain" description="Xaa-Pro dipeptidyl-peptidase C-terminal" evidence="2">
    <location>
        <begin position="292"/>
        <end position="533"/>
    </location>
</feature>
<dbReference type="SMART" id="SM00939">
    <property type="entry name" value="PepX_C"/>
    <property type="match status" value="1"/>
</dbReference>
<proteinExistence type="predicted"/>
<gene>
    <name evidence="3" type="ORF">Sant_4053</name>
</gene>
<keyword evidence="1" id="KW-0378">Hydrolase</keyword>